<keyword evidence="6" id="KW-1185">Reference proteome</keyword>
<organism evidence="5 6">
    <name type="scientific">Salvia divinorum</name>
    <name type="common">Maria pastora</name>
    <name type="synonym">Diviner's sage</name>
    <dbReference type="NCBI Taxonomy" id="28513"/>
    <lineage>
        <taxon>Eukaryota</taxon>
        <taxon>Viridiplantae</taxon>
        <taxon>Streptophyta</taxon>
        <taxon>Embryophyta</taxon>
        <taxon>Tracheophyta</taxon>
        <taxon>Spermatophyta</taxon>
        <taxon>Magnoliopsida</taxon>
        <taxon>eudicotyledons</taxon>
        <taxon>Gunneridae</taxon>
        <taxon>Pentapetalae</taxon>
        <taxon>asterids</taxon>
        <taxon>lamiids</taxon>
        <taxon>Lamiales</taxon>
        <taxon>Lamiaceae</taxon>
        <taxon>Nepetoideae</taxon>
        <taxon>Mentheae</taxon>
        <taxon>Salviinae</taxon>
        <taxon>Salvia</taxon>
        <taxon>Salvia subgen. Calosphace</taxon>
    </lineage>
</organism>
<sequence length="560" mass="60283">MESQRHCILVAASNPYPLPTPVYQSQPQHIEQSDNIETPTDNRLFDAETLAKSFAQSAISLSVICPKKLPKLGAIYNAGKSNPQATDPPPDNVKNPHFLVLVSDNFLEAHIALSRSELLNLLSNQNPVKMDVTPAGPAPLISEPLLASVPSANGSVMNYQPISAGKNISPATVKVEMTPNTENDQDMKPLVNNTTPSLRPVGGAAANVRILNDVAQARQVLANGTSIGLPYMGGTPMLSNMVSSGMTSSVPSAQIVMSSGSSAVASITGSLPIPAATVPGNSSLGMSQPLSNLQTSGSNSMGQTLPSMSQGNVPTTQMTQTGTGMNQNMMNSDGTPGMPSVHGSMMPTPGMSQPMQPVGVNGSAVNMPINQQTSSTMPPSQPKYIKFWEGNLSGERQGQPVFITRLEGHRNSSASETLAANWPPTMQIDHLISQDLMNSKQYIGKADFLVFRAMDQHGYLGQLQDRKLCAVIQLPCQTLLLSVSNKAFRLIGMLFPGDMEVFKPQITNPQPLQAHQHQHLQQQQPLQQMQQQQPLQQMQQQPVQQMQQQQQPLGQIQQQQ</sequence>
<name>A0ABD1I872_SALDI</name>
<dbReference type="PANTHER" id="PTHR12433:SF11">
    <property type="entry name" value="MEDIATOR OF RNA POLYMERASE II TRANSCRIPTION SUBUNIT 25"/>
    <property type="match status" value="1"/>
</dbReference>
<dbReference type="InterPro" id="IPR021419">
    <property type="entry name" value="Mediator_Med25_VWA"/>
</dbReference>
<evidence type="ECO:0000259" key="4">
    <source>
        <dbReference type="Pfam" id="PF11265"/>
    </source>
</evidence>
<dbReference type="AlphaFoldDB" id="A0ABD1I872"/>
<reference evidence="5 6" key="1">
    <citation type="submission" date="2024-06" db="EMBL/GenBank/DDBJ databases">
        <title>A chromosome level genome sequence of Diviner's sage (Salvia divinorum).</title>
        <authorList>
            <person name="Ford S.A."/>
            <person name="Ro D.-K."/>
            <person name="Ness R.W."/>
            <person name="Phillips M.A."/>
        </authorList>
    </citation>
    <scope>NUCLEOTIDE SEQUENCE [LARGE SCALE GENOMIC DNA]</scope>
    <source>
        <strain evidence="5">SAF-2024a</strain>
        <tissue evidence="5">Leaf</tissue>
    </source>
</reference>
<proteinExistence type="inferred from homology"/>
<dbReference type="Pfam" id="PF11265">
    <property type="entry name" value="Med25_VWA"/>
    <property type="match status" value="1"/>
</dbReference>
<feature type="region of interest" description="Disordered" evidence="3">
    <location>
        <begin position="511"/>
        <end position="537"/>
    </location>
</feature>
<evidence type="ECO:0000313" key="6">
    <source>
        <dbReference type="Proteomes" id="UP001567538"/>
    </source>
</evidence>
<evidence type="ECO:0000256" key="1">
    <source>
        <dbReference type="ARBA" id="ARBA00009102"/>
    </source>
</evidence>
<accession>A0ABD1I872</accession>
<evidence type="ECO:0000256" key="3">
    <source>
        <dbReference type="SAM" id="MobiDB-lite"/>
    </source>
</evidence>
<evidence type="ECO:0000313" key="5">
    <source>
        <dbReference type="EMBL" id="KAL1564930.1"/>
    </source>
</evidence>
<protein>
    <recommendedName>
        <fullName evidence="2">Mediator of RNA polymerase II transcription subunit 25</fullName>
    </recommendedName>
</protein>
<comment type="similarity">
    <text evidence="1">Belongs to the Mediator complex subunit 25 family.</text>
</comment>
<gene>
    <name evidence="5" type="ORF">AAHA92_07209</name>
</gene>
<evidence type="ECO:0000256" key="2">
    <source>
        <dbReference type="ARBA" id="ARBA00019694"/>
    </source>
</evidence>
<dbReference type="PANTHER" id="PTHR12433">
    <property type="entry name" value="MEDIATOR OF RNA POLYMERASE II TRANSCRIPTION SUBUNIT 25"/>
    <property type="match status" value="1"/>
</dbReference>
<feature type="domain" description="Mediator of RNA polymerase II transcription subunit 25 von Willebrand factor type A" evidence="4">
    <location>
        <begin position="2"/>
        <end position="104"/>
    </location>
</feature>
<dbReference type="Proteomes" id="UP001567538">
    <property type="component" value="Unassembled WGS sequence"/>
</dbReference>
<dbReference type="EMBL" id="JBEAFC010000003">
    <property type="protein sequence ID" value="KAL1564930.1"/>
    <property type="molecule type" value="Genomic_DNA"/>
</dbReference>
<comment type="caution">
    <text evidence="5">The sequence shown here is derived from an EMBL/GenBank/DDBJ whole genome shotgun (WGS) entry which is preliminary data.</text>
</comment>